<keyword evidence="3" id="KW-1185">Reference proteome</keyword>
<accession>A0ABV8VLE3</accession>
<dbReference type="EMBL" id="JBHSDL010000025">
    <property type="protein sequence ID" value="MFC4376091.1"/>
    <property type="molecule type" value="Genomic_DNA"/>
</dbReference>
<feature type="compositionally biased region" description="Low complexity" evidence="1">
    <location>
        <begin position="46"/>
        <end position="65"/>
    </location>
</feature>
<evidence type="ECO:0000313" key="2">
    <source>
        <dbReference type="EMBL" id="MFC4376091.1"/>
    </source>
</evidence>
<reference evidence="3" key="1">
    <citation type="journal article" date="2019" name="Int. J. Syst. Evol. Microbiol.">
        <title>The Global Catalogue of Microorganisms (GCM) 10K type strain sequencing project: providing services to taxonomists for standard genome sequencing and annotation.</title>
        <authorList>
            <consortium name="The Broad Institute Genomics Platform"/>
            <consortium name="The Broad Institute Genome Sequencing Center for Infectious Disease"/>
            <person name="Wu L."/>
            <person name="Ma J."/>
        </authorList>
    </citation>
    <scope>NUCLEOTIDE SEQUENCE [LARGE SCALE GENOMIC DNA]</scope>
    <source>
        <strain evidence="3">IBRC-M 10490</strain>
    </source>
</reference>
<comment type="caution">
    <text evidence="2">The sequence shown here is derived from an EMBL/GenBank/DDBJ whole genome shotgun (WGS) entry which is preliminary data.</text>
</comment>
<sequence>MRYSDRLALETPDPVTEPDAPFVHWPEPSPLHSWWTEIMEGVAPHRTGTGRSRTGGQQSSRLPRS</sequence>
<gene>
    <name evidence="2" type="ORF">ACFO5K_18505</name>
</gene>
<evidence type="ECO:0000256" key="1">
    <source>
        <dbReference type="SAM" id="MobiDB-lite"/>
    </source>
</evidence>
<dbReference type="RefSeq" id="WP_378564209.1">
    <property type="nucleotide sequence ID" value="NZ_JBHSDL010000025.1"/>
</dbReference>
<dbReference type="Proteomes" id="UP001595844">
    <property type="component" value="Unassembled WGS sequence"/>
</dbReference>
<feature type="region of interest" description="Disordered" evidence="1">
    <location>
        <begin position="1"/>
        <end position="23"/>
    </location>
</feature>
<protein>
    <submittedName>
        <fullName evidence="2">Uncharacterized protein</fullName>
    </submittedName>
</protein>
<evidence type="ECO:0000313" key="3">
    <source>
        <dbReference type="Proteomes" id="UP001595844"/>
    </source>
</evidence>
<feature type="region of interest" description="Disordered" evidence="1">
    <location>
        <begin position="42"/>
        <end position="65"/>
    </location>
</feature>
<name>A0ABV8VLE3_9NOCA</name>
<proteinExistence type="predicted"/>
<organism evidence="2 3">
    <name type="scientific">Nocardia halotolerans</name>
    <dbReference type="NCBI Taxonomy" id="1755878"/>
    <lineage>
        <taxon>Bacteria</taxon>
        <taxon>Bacillati</taxon>
        <taxon>Actinomycetota</taxon>
        <taxon>Actinomycetes</taxon>
        <taxon>Mycobacteriales</taxon>
        <taxon>Nocardiaceae</taxon>
        <taxon>Nocardia</taxon>
    </lineage>
</organism>